<dbReference type="Gene3D" id="3.40.1440.10">
    <property type="entry name" value="GIY-YIG endonuclease"/>
    <property type="match status" value="1"/>
</dbReference>
<dbReference type="PANTHER" id="PTHR30562:SF1">
    <property type="entry name" value="UVRABC SYSTEM PROTEIN C"/>
    <property type="match status" value="1"/>
</dbReference>
<dbReference type="EMBL" id="MGJN01000003">
    <property type="protein sequence ID" value="OGN07676.1"/>
    <property type="molecule type" value="Genomic_DNA"/>
</dbReference>
<dbReference type="InterPro" id="IPR036876">
    <property type="entry name" value="UVR_dom_sf"/>
</dbReference>
<dbReference type="SUPFAM" id="SSF82771">
    <property type="entry name" value="GIY-YIG endonuclease"/>
    <property type="match status" value="1"/>
</dbReference>
<keyword evidence="3" id="KW-0228">DNA excision</keyword>
<evidence type="ECO:0000256" key="2">
    <source>
        <dbReference type="ARBA" id="ARBA00022763"/>
    </source>
</evidence>
<evidence type="ECO:0000313" key="9">
    <source>
        <dbReference type="EMBL" id="OGN07676.1"/>
    </source>
</evidence>
<dbReference type="InterPro" id="IPR001943">
    <property type="entry name" value="UVR_dom"/>
</dbReference>
<reference evidence="9 10" key="1">
    <citation type="journal article" date="2016" name="Nat. Commun.">
        <title>Thousands of microbial genomes shed light on interconnected biogeochemical processes in an aquifer system.</title>
        <authorList>
            <person name="Anantharaman K."/>
            <person name="Brown C.T."/>
            <person name="Hug L.A."/>
            <person name="Sharon I."/>
            <person name="Castelle C.J."/>
            <person name="Probst A.J."/>
            <person name="Thomas B.C."/>
            <person name="Singh A."/>
            <person name="Wilkins M.J."/>
            <person name="Karaoz U."/>
            <person name="Brodie E.L."/>
            <person name="Williams K.H."/>
            <person name="Hubbard S.S."/>
            <person name="Banfield J.F."/>
        </authorList>
    </citation>
    <scope>NUCLEOTIDE SEQUENCE [LARGE SCALE GENOMIC DNA]</scope>
</reference>
<dbReference type="PROSITE" id="PS50164">
    <property type="entry name" value="GIY_YIG"/>
    <property type="match status" value="1"/>
</dbReference>
<dbReference type="FunFam" id="3.40.1440.10:FF:000001">
    <property type="entry name" value="UvrABC system protein C"/>
    <property type="match status" value="1"/>
</dbReference>
<dbReference type="InterPro" id="IPR035901">
    <property type="entry name" value="GIY-YIG_endonuc_sf"/>
</dbReference>
<evidence type="ECO:0000256" key="5">
    <source>
        <dbReference type="ARBA" id="ARBA00023204"/>
    </source>
</evidence>
<evidence type="ECO:0000259" key="8">
    <source>
        <dbReference type="PROSITE" id="PS50165"/>
    </source>
</evidence>
<keyword evidence="2" id="KW-0227">DNA damage</keyword>
<feature type="domain" description="GIY-YIG" evidence="7">
    <location>
        <begin position="15"/>
        <end position="91"/>
    </location>
</feature>
<dbReference type="SUPFAM" id="SSF46600">
    <property type="entry name" value="C-terminal UvrC-binding domain of UvrB"/>
    <property type="match status" value="1"/>
</dbReference>
<proteinExistence type="predicted"/>
<feature type="domain" description="UVR" evidence="6">
    <location>
        <begin position="226"/>
        <end position="261"/>
    </location>
</feature>
<dbReference type="Gene3D" id="3.30.420.340">
    <property type="entry name" value="UvrC, RNAse H endonuclease domain"/>
    <property type="match status" value="1"/>
</dbReference>
<dbReference type="InterPro" id="IPR050066">
    <property type="entry name" value="UvrABC_protein_C"/>
</dbReference>
<dbReference type="Proteomes" id="UP000176834">
    <property type="component" value="Unassembled WGS sequence"/>
</dbReference>
<dbReference type="InterPro" id="IPR038476">
    <property type="entry name" value="UvrC_RNase_H_dom_sf"/>
</dbReference>
<dbReference type="Pfam" id="PF02151">
    <property type="entry name" value="UVR"/>
    <property type="match status" value="1"/>
</dbReference>
<evidence type="ECO:0000259" key="6">
    <source>
        <dbReference type="PROSITE" id="PS50151"/>
    </source>
</evidence>
<comment type="caution">
    <text evidence="9">The sequence shown here is derived from an EMBL/GenBank/DDBJ whole genome shotgun (WGS) entry which is preliminary data.</text>
</comment>
<evidence type="ECO:0000259" key="7">
    <source>
        <dbReference type="PROSITE" id="PS50164"/>
    </source>
</evidence>
<dbReference type="GO" id="GO:0006289">
    <property type="term" value="P:nucleotide-excision repair"/>
    <property type="evidence" value="ECO:0007669"/>
    <property type="project" value="InterPro"/>
</dbReference>
<gene>
    <name evidence="9" type="ORF">A3B86_02455</name>
</gene>
<evidence type="ECO:0000313" key="10">
    <source>
        <dbReference type="Proteomes" id="UP000176834"/>
    </source>
</evidence>
<dbReference type="SMART" id="SM00465">
    <property type="entry name" value="GIYc"/>
    <property type="match status" value="1"/>
</dbReference>
<keyword evidence="4" id="KW-0267">Excision nuclease</keyword>
<dbReference type="InterPro" id="IPR001162">
    <property type="entry name" value="UvrC_RNase_H_dom"/>
</dbReference>
<dbReference type="CDD" id="cd10434">
    <property type="entry name" value="GIY-YIG_UvrC_Cho"/>
    <property type="match status" value="1"/>
</dbReference>
<dbReference type="GO" id="GO:0009381">
    <property type="term" value="F:excinuclease ABC activity"/>
    <property type="evidence" value="ECO:0007669"/>
    <property type="project" value="InterPro"/>
</dbReference>
<dbReference type="InterPro" id="IPR047296">
    <property type="entry name" value="GIY-YIG_UvrC_Cho"/>
</dbReference>
<accession>A0A1F8F5Y7</accession>
<dbReference type="GO" id="GO:0009380">
    <property type="term" value="C:excinuclease repair complex"/>
    <property type="evidence" value="ECO:0007669"/>
    <property type="project" value="TreeGrafter"/>
</dbReference>
<dbReference type="PROSITE" id="PS50165">
    <property type="entry name" value="UVRC"/>
    <property type="match status" value="1"/>
</dbReference>
<dbReference type="InterPro" id="IPR000305">
    <property type="entry name" value="GIY-YIG_endonuc"/>
</dbReference>
<sequence length="444" mass="51685">MTPIELSKEIRNLPNNPGIYLFKNSKNKPLYIGKALNLKNRVKYYLKTNDARFKKMISEAHKIDFRETNSEIEALILESQYIKKYKPEFNIVLRDDKQYSSVIFTDDPFQKIFVTHQPQNKLLRDKEQETRKIKNLTWLHGSPSFVSEHIGPFTDAGALKTTLRLLRRIFPYCTCKQQHNNYCLNYHIGKCLGFCCLKKQTANNLQLIIYRKNIKAIKDILSGKRESLIKDFEKKMKNLSNKQDYEKAIELQGKIEKIRRVFKNARIINKNPVMIYHNSSRILNSLQNILNLLSLPHRIECYDIANIQGKHAVGAMAVFINGRSDKNEYRKFKIYTKNTPNDAAMIKEILIRRFNHSEWPKPNLILVDGGKAQLNIAKKISKKIPIIALTKNEKHVGEKILTSAGKMITLSKLPTDIRNLLINLDSEAHNFAISYYRKLHRKSV</sequence>
<evidence type="ECO:0000256" key="1">
    <source>
        <dbReference type="ARBA" id="ARBA00022490"/>
    </source>
</evidence>
<keyword evidence="1" id="KW-0963">Cytoplasm</keyword>
<dbReference type="Pfam" id="PF08459">
    <property type="entry name" value="UvrC_RNaseH_dom"/>
    <property type="match status" value="1"/>
</dbReference>
<feature type="domain" description="UvrC family homology region profile" evidence="8">
    <location>
        <begin position="277"/>
        <end position="380"/>
    </location>
</feature>
<keyword evidence="5" id="KW-0234">DNA repair</keyword>
<organism evidence="9 10">
    <name type="scientific">Candidatus Yanofskybacteria bacterium RIFCSPHIGHO2_02_FULL_38_22b</name>
    <dbReference type="NCBI Taxonomy" id="1802673"/>
    <lineage>
        <taxon>Bacteria</taxon>
        <taxon>Candidatus Yanofskyibacteriota</taxon>
    </lineage>
</organism>
<evidence type="ECO:0000256" key="3">
    <source>
        <dbReference type="ARBA" id="ARBA00022769"/>
    </source>
</evidence>
<name>A0A1F8F5Y7_9BACT</name>
<dbReference type="PROSITE" id="PS50151">
    <property type="entry name" value="UVR"/>
    <property type="match status" value="1"/>
</dbReference>
<dbReference type="Pfam" id="PF01541">
    <property type="entry name" value="GIY-YIG"/>
    <property type="match status" value="1"/>
</dbReference>
<dbReference type="PANTHER" id="PTHR30562">
    <property type="entry name" value="UVRC/OXIDOREDUCTASE"/>
    <property type="match status" value="1"/>
</dbReference>
<protein>
    <recommendedName>
        <fullName evidence="11">Excinuclease ABC subunit C</fullName>
    </recommendedName>
</protein>
<dbReference type="AlphaFoldDB" id="A0A1F8F5Y7"/>
<evidence type="ECO:0008006" key="11">
    <source>
        <dbReference type="Google" id="ProtNLM"/>
    </source>
</evidence>
<evidence type="ECO:0000256" key="4">
    <source>
        <dbReference type="ARBA" id="ARBA00022881"/>
    </source>
</evidence>